<name>A0A5D2YBN9_GOSMU</name>
<proteinExistence type="predicted"/>
<protein>
    <submittedName>
        <fullName evidence="1">Uncharacterized protein</fullName>
    </submittedName>
</protein>
<reference evidence="1 2" key="1">
    <citation type="submission" date="2019-07" db="EMBL/GenBank/DDBJ databases">
        <title>WGS assembly of Gossypium mustelinum.</title>
        <authorList>
            <person name="Chen Z.J."/>
            <person name="Sreedasyam A."/>
            <person name="Ando A."/>
            <person name="Song Q."/>
            <person name="De L."/>
            <person name="Hulse-Kemp A."/>
            <person name="Ding M."/>
            <person name="Ye W."/>
            <person name="Kirkbride R."/>
            <person name="Jenkins J."/>
            <person name="Plott C."/>
            <person name="Lovell J."/>
            <person name="Lin Y.-M."/>
            <person name="Vaughn R."/>
            <person name="Liu B."/>
            <person name="Li W."/>
            <person name="Simpson S."/>
            <person name="Scheffler B."/>
            <person name="Saski C."/>
            <person name="Grover C."/>
            <person name="Hu G."/>
            <person name="Conover J."/>
            <person name="Carlson J."/>
            <person name="Shu S."/>
            <person name="Boston L."/>
            <person name="Williams M."/>
            <person name="Peterson D."/>
            <person name="Mcgee K."/>
            <person name="Jones D."/>
            <person name="Wendel J."/>
            <person name="Stelly D."/>
            <person name="Grimwood J."/>
            <person name="Schmutz J."/>
        </authorList>
    </citation>
    <scope>NUCLEOTIDE SEQUENCE [LARGE SCALE GENOMIC DNA]</scope>
    <source>
        <strain evidence="1">1408120.09</strain>
    </source>
</reference>
<dbReference type="Proteomes" id="UP000323597">
    <property type="component" value="Chromosome A08"/>
</dbReference>
<organism evidence="1 2">
    <name type="scientific">Gossypium mustelinum</name>
    <name type="common">Cotton</name>
    <name type="synonym">Gossypium caicoense</name>
    <dbReference type="NCBI Taxonomy" id="34275"/>
    <lineage>
        <taxon>Eukaryota</taxon>
        <taxon>Viridiplantae</taxon>
        <taxon>Streptophyta</taxon>
        <taxon>Embryophyta</taxon>
        <taxon>Tracheophyta</taxon>
        <taxon>Spermatophyta</taxon>
        <taxon>Magnoliopsida</taxon>
        <taxon>eudicotyledons</taxon>
        <taxon>Gunneridae</taxon>
        <taxon>Pentapetalae</taxon>
        <taxon>rosids</taxon>
        <taxon>malvids</taxon>
        <taxon>Malvales</taxon>
        <taxon>Malvaceae</taxon>
        <taxon>Malvoideae</taxon>
        <taxon>Gossypium</taxon>
    </lineage>
</organism>
<evidence type="ECO:0000313" key="1">
    <source>
        <dbReference type="EMBL" id="TYJ23369.1"/>
    </source>
</evidence>
<dbReference type="AlphaFoldDB" id="A0A5D2YBN9"/>
<evidence type="ECO:0000313" key="2">
    <source>
        <dbReference type="Proteomes" id="UP000323597"/>
    </source>
</evidence>
<sequence>MKVLGNRLPVSDFLVVDEAEFYSTPPMSSESLIFLPDSLHRRRGWVRPPSPRKDGPFSKREALGFVWTRLGYVGKEGLRDVCSKKGGIDRSFYLV</sequence>
<gene>
    <name evidence="1" type="ORF">E1A91_A08G186800v1</name>
</gene>
<dbReference type="EMBL" id="CM017643">
    <property type="protein sequence ID" value="TYJ23369.1"/>
    <property type="molecule type" value="Genomic_DNA"/>
</dbReference>
<keyword evidence="2" id="KW-1185">Reference proteome</keyword>
<accession>A0A5D2YBN9</accession>